<dbReference type="GeneID" id="36546200"/>
<name>A0A2I1D8N0_ASPC2</name>
<evidence type="ECO:0000313" key="1">
    <source>
        <dbReference type="EMBL" id="PKY06217.1"/>
    </source>
</evidence>
<organism evidence="1 2">
    <name type="scientific">Aspergillus campestris (strain IBT 28561)</name>
    <dbReference type="NCBI Taxonomy" id="1392248"/>
    <lineage>
        <taxon>Eukaryota</taxon>
        <taxon>Fungi</taxon>
        <taxon>Dikarya</taxon>
        <taxon>Ascomycota</taxon>
        <taxon>Pezizomycotina</taxon>
        <taxon>Eurotiomycetes</taxon>
        <taxon>Eurotiomycetidae</taxon>
        <taxon>Eurotiales</taxon>
        <taxon>Aspergillaceae</taxon>
        <taxon>Aspergillus</taxon>
        <taxon>Aspergillus subgen. Circumdati</taxon>
    </lineage>
</organism>
<dbReference type="VEuPathDB" id="FungiDB:P168DRAFT_302596"/>
<dbReference type="RefSeq" id="XP_024694811.1">
    <property type="nucleotide sequence ID" value="XM_024838676.1"/>
</dbReference>
<reference evidence="1" key="1">
    <citation type="submission" date="2016-12" db="EMBL/GenBank/DDBJ databases">
        <title>The genomes of Aspergillus section Nigri reveals drivers in fungal speciation.</title>
        <authorList>
            <consortium name="DOE Joint Genome Institute"/>
            <person name="Vesth T.C."/>
            <person name="Nybo J."/>
            <person name="Theobald S."/>
            <person name="Brandl J."/>
            <person name="Frisvad J.C."/>
            <person name="Nielsen K.F."/>
            <person name="Lyhne E.K."/>
            <person name="Kogle M.E."/>
            <person name="Kuo A."/>
            <person name="Riley R."/>
            <person name="Clum A."/>
            <person name="Nolan M."/>
            <person name="Lipzen A."/>
            <person name="Salamov A."/>
            <person name="Henrissat B."/>
            <person name="Wiebenga A."/>
            <person name="De vries R.P."/>
            <person name="Grigoriev I.V."/>
            <person name="Mortensen U.H."/>
            <person name="Andersen M.R."/>
            <person name="Baker S.E."/>
        </authorList>
    </citation>
    <scope>NUCLEOTIDE SEQUENCE</scope>
    <source>
        <strain evidence="1">IBT 28561</strain>
    </source>
</reference>
<protein>
    <submittedName>
        <fullName evidence="1">Uncharacterized protein</fullName>
    </submittedName>
</protein>
<dbReference type="EMBL" id="MSFM01000003">
    <property type="protein sequence ID" value="PKY06217.1"/>
    <property type="molecule type" value="Genomic_DNA"/>
</dbReference>
<keyword evidence="2" id="KW-1185">Reference proteome</keyword>
<proteinExistence type="predicted"/>
<dbReference type="Proteomes" id="UP000234254">
    <property type="component" value="Unassembled WGS sequence"/>
</dbReference>
<sequence>MSTRTIPPVVNTQSSPSSVRPACCISTPIPDVTPFRIQDDHSSATPGCTILSVLVGTSARGVCSAPESRASGRLDSGEGCICFGQNATGPHWLGDAIVSSSIGDGLCGLRLLDVKGRFASIAITQQSPGDYPGLTFLDRNLCKNRVKYDGFRRHFTLDGRSARSQCVERPTTSSASDPCWDSMKDLYATMLLISYESLATNLCRSIQGRLHHGQTANHEISRRTTQYSRATASTDKISETLDRFEKWTWIMRISYAGKTGQQLDCVRGIAGA</sequence>
<gene>
    <name evidence="1" type="ORF">P168DRAFT_302596</name>
</gene>
<evidence type="ECO:0000313" key="2">
    <source>
        <dbReference type="Proteomes" id="UP000234254"/>
    </source>
</evidence>
<dbReference type="AlphaFoldDB" id="A0A2I1D8N0"/>
<accession>A0A2I1D8N0</accession>
<comment type="caution">
    <text evidence="1">The sequence shown here is derived from an EMBL/GenBank/DDBJ whole genome shotgun (WGS) entry which is preliminary data.</text>
</comment>